<evidence type="ECO:0000313" key="15">
    <source>
        <dbReference type="RefSeq" id="XP_008229885.1"/>
    </source>
</evidence>
<sequence length="494" mass="53197">MMHKKWIGGVLLLLFGMFTSVLGAFIGINIGTDVSDLPSETDTVALLKAHQISHVRLYNADTHMLKALSNSGIEVMVGVTNEEILGIGQSPSTAAAWINKNVAAYLPSTNITAIAVGSEVLTSIPHAAPVLVSAMNSLHKALVASNLNYQVKVSTPQSMDIIPKPFPPSTAGFNLSWGPTIYQILQFIKNTNSYYMLNAYPYYGYTEGNGIFPLDYALFRPLPSVKQIVDPNTLFHYTSMFDAMVDATYYSIEAFNFSGISIVVTESGWPWFGGSNEPDANTGNAQTYTNNLIQRVLNDSGPPSQPKLPINTYIYELFNEDERPGPVSGKNWGVLFTNGSSVYPLSLSTSNQITGNSSGVFCVAKADADPDKLQDGLNWACGQGQANCTPIQKGQRCYLPNTIANHASYAFNDYYQKMQSVGGTCDFDDTAMTTTVDPSYGSCKFTGSSNSSTIGGLTPAAIAPSSAVGGWSSNLQVSNLQYLIPATFLVLLLL</sequence>
<proteinExistence type="inferred from homology"/>
<keyword evidence="5" id="KW-0378">Hydrolase</keyword>
<keyword evidence="13" id="KW-1185">Reference proteome</keyword>
<evidence type="ECO:0000313" key="16">
    <source>
        <dbReference type="RefSeq" id="XP_008230593.1"/>
    </source>
</evidence>
<dbReference type="Gene3D" id="3.20.20.80">
    <property type="entry name" value="Glycosidases"/>
    <property type="match status" value="1"/>
</dbReference>
<evidence type="ECO:0000256" key="5">
    <source>
        <dbReference type="ARBA" id="ARBA00022801"/>
    </source>
</evidence>
<dbReference type="Pfam" id="PF07983">
    <property type="entry name" value="X8"/>
    <property type="match status" value="1"/>
</dbReference>
<dbReference type="Proteomes" id="UP000694861">
    <property type="component" value="Linkage group LG1"/>
</dbReference>
<dbReference type="Pfam" id="PF00332">
    <property type="entry name" value="Glyco_hydro_17"/>
    <property type="match status" value="1"/>
</dbReference>
<name>A0ABM0NVU8_PRUMU</name>
<evidence type="ECO:0000256" key="4">
    <source>
        <dbReference type="ARBA" id="ARBA00022729"/>
    </source>
</evidence>
<dbReference type="RefSeq" id="XP_008229211.1">
    <property type="nucleotide sequence ID" value="XM_008230989.1"/>
</dbReference>
<reference evidence="13" key="1">
    <citation type="journal article" date="1997" name="Nucleic Acids Res.">
        <title>tRNAscan-SE: a program for improved detection of transfer RNA genes in genomic sequence.</title>
        <authorList>
            <person name="Lowe T.M."/>
            <person name="Eddy S.R."/>
        </authorList>
    </citation>
    <scope>NUCLEOTIDE SEQUENCE [LARGE SCALE GENOMIC DNA]</scope>
</reference>
<gene>
    <name evidence="14 15 16" type="primary">LOC103328290</name>
</gene>
<accession>A0ABM0NVU8</accession>
<reference evidence="13" key="2">
    <citation type="journal article" date="2012" name="Nat. Commun.">
        <title>The genome of Prunus mume.</title>
        <authorList>
            <person name="Zhang Q."/>
            <person name="Chen W."/>
            <person name="Sun L."/>
            <person name="Zhao F."/>
            <person name="Huang B."/>
            <person name="Yang W."/>
            <person name="Tao Y."/>
            <person name="Wang J."/>
            <person name="Yuan Z."/>
            <person name="Fan G."/>
            <person name="Xing Z."/>
            <person name="Han C."/>
            <person name="Pan H."/>
            <person name="Zhong X."/>
            <person name="Shi W."/>
            <person name="Liang X."/>
            <person name="Du D."/>
            <person name="Sun F."/>
            <person name="Xu Z."/>
            <person name="Hao R."/>
            <person name="Lv T."/>
            <person name="Lv Y."/>
            <person name="Zheng Z."/>
            <person name="Sun M."/>
            <person name="Luo L."/>
            <person name="Cai M."/>
            <person name="Gao Y."/>
            <person name="Wang J."/>
            <person name="Yin Y."/>
            <person name="Xu X."/>
            <person name="Cheng T."/>
            <person name="Wang J."/>
        </authorList>
    </citation>
    <scope>NUCLEOTIDE SEQUENCE [LARGE SCALE GENOMIC DNA]</scope>
</reference>
<feature type="chain" id="PRO_5045021265" description="glucan endo-1,3-beta-D-glucosidase" evidence="11">
    <location>
        <begin position="24"/>
        <end position="494"/>
    </location>
</feature>
<evidence type="ECO:0000256" key="7">
    <source>
        <dbReference type="ARBA" id="ARBA00023295"/>
    </source>
</evidence>
<dbReference type="EC" id="3.2.1.39" evidence="3"/>
<dbReference type="SUPFAM" id="SSF51445">
    <property type="entry name" value="(Trans)glycosidases"/>
    <property type="match status" value="1"/>
</dbReference>
<comment type="catalytic activity">
    <reaction evidence="1">
        <text>Hydrolysis of (1-&gt;3)-beta-D-glucosidic linkages in (1-&gt;3)-beta-D-glucans.</text>
        <dbReference type="EC" id="3.2.1.39"/>
    </reaction>
</comment>
<organism evidence="13 16">
    <name type="scientific">Prunus mume</name>
    <name type="common">Japanese apricot</name>
    <name type="synonym">Armeniaca mume</name>
    <dbReference type="NCBI Taxonomy" id="102107"/>
    <lineage>
        <taxon>Eukaryota</taxon>
        <taxon>Viridiplantae</taxon>
        <taxon>Streptophyta</taxon>
        <taxon>Embryophyta</taxon>
        <taxon>Tracheophyta</taxon>
        <taxon>Spermatophyta</taxon>
        <taxon>Magnoliopsida</taxon>
        <taxon>eudicotyledons</taxon>
        <taxon>Gunneridae</taxon>
        <taxon>Pentapetalae</taxon>
        <taxon>rosids</taxon>
        <taxon>fabids</taxon>
        <taxon>Rosales</taxon>
        <taxon>Rosaceae</taxon>
        <taxon>Amygdaloideae</taxon>
        <taxon>Amygdaleae</taxon>
        <taxon>Prunus</taxon>
    </lineage>
</organism>
<evidence type="ECO:0000313" key="13">
    <source>
        <dbReference type="Proteomes" id="UP000694861"/>
    </source>
</evidence>
<keyword evidence="6" id="KW-1015">Disulfide bond</keyword>
<evidence type="ECO:0000259" key="12">
    <source>
        <dbReference type="SMART" id="SM00768"/>
    </source>
</evidence>
<dbReference type="InterPro" id="IPR012946">
    <property type="entry name" value="X8"/>
</dbReference>
<evidence type="ECO:0000256" key="3">
    <source>
        <dbReference type="ARBA" id="ARBA00012780"/>
    </source>
</evidence>
<dbReference type="RefSeq" id="XP_008229885.1">
    <property type="nucleotide sequence ID" value="XM_008231663.1"/>
</dbReference>
<evidence type="ECO:0000256" key="1">
    <source>
        <dbReference type="ARBA" id="ARBA00000382"/>
    </source>
</evidence>
<evidence type="ECO:0000313" key="14">
    <source>
        <dbReference type="RefSeq" id="XP_008229211.1"/>
    </source>
</evidence>
<reference evidence="14 15" key="3">
    <citation type="submission" date="2025-05" db="UniProtKB">
        <authorList>
            <consortium name="RefSeq"/>
        </authorList>
    </citation>
    <scope>IDENTIFICATION</scope>
</reference>
<evidence type="ECO:0000256" key="11">
    <source>
        <dbReference type="SAM" id="SignalP"/>
    </source>
</evidence>
<dbReference type="RefSeq" id="XP_008230593.1">
    <property type="nucleotide sequence ID" value="XM_008232371.1"/>
</dbReference>
<dbReference type="InterPro" id="IPR000490">
    <property type="entry name" value="Glyco_hydro_17"/>
</dbReference>
<dbReference type="PANTHER" id="PTHR32227">
    <property type="entry name" value="GLUCAN ENDO-1,3-BETA-GLUCOSIDASE BG1-RELATED-RELATED"/>
    <property type="match status" value="1"/>
</dbReference>
<feature type="domain" description="X8" evidence="12">
    <location>
        <begin position="360"/>
        <end position="445"/>
    </location>
</feature>
<evidence type="ECO:0000256" key="10">
    <source>
        <dbReference type="RuleBase" id="RU004335"/>
    </source>
</evidence>
<dbReference type="SMART" id="SM00768">
    <property type="entry name" value="X8"/>
    <property type="match status" value="1"/>
</dbReference>
<dbReference type="InterPro" id="IPR017853">
    <property type="entry name" value="GH"/>
</dbReference>
<protein>
    <recommendedName>
        <fullName evidence="3">glucan endo-1,3-beta-D-glucosidase</fullName>
        <ecNumber evidence="3">3.2.1.39</ecNumber>
    </recommendedName>
    <alternativeName>
        <fullName evidence="8">(1-&gt;3)-beta-glucan endohydrolase</fullName>
    </alternativeName>
    <alternativeName>
        <fullName evidence="9">Beta-1,3-endoglucanase</fullName>
    </alternativeName>
</protein>
<evidence type="ECO:0000256" key="6">
    <source>
        <dbReference type="ARBA" id="ARBA00023157"/>
    </source>
</evidence>
<comment type="similarity">
    <text evidence="2 10">Belongs to the glycosyl hydrolase 17 family.</text>
</comment>
<evidence type="ECO:0000256" key="8">
    <source>
        <dbReference type="ARBA" id="ARBA00033335"/>
    </source>
</evidence>
<dbReference type="InterPro" id="IPR044965">
    <property type="entry name" value="Glyco_hydro_17_plant"/>
</dbReference>
<feature type="signal peptide" evidence="11">
    <location>
        <begin position="1"/>
        <end position="23"/>
    </location>
</feature>
<evidence type="ECO:0000256" key="2">
    <source>
        <dbReference type="ARBA" id="ARBA00008773"/>
    </source>
</evidence>
<dbReference type="Gene3D" id="1.20.58.1040">
    <property type="match status" value="1"/>
</dbReference>
<keyword evidence="7" id="KW-0326">Glycosidase</keyword>
<keyword evidence="4 11" id="KW-0732">Signal</keyword>
<evidence type="ECO:0000256" key="9">
    <source>
        <dbReference type="ARBA" id="ARBA00033417"/>
    </source>
</evidence>
<dbReference type="GeneID" id="103328290"/>